<dbReference type="GO" id="GO:0005886">
    <property type="term" value="C:plasma membrane"/>
    <property type="evidence" value="ECO:0007669"/>
    <property type="project" value="TreeGrafter"/>
</dbReference>
<reference evidence="3" key="1">
    <citation type="submission" date="2021-11" db="EMBL/GenBank/DDBJ databases">
        <title>Clostridia strains as spoilage organisms.</title>
        <authorList>
            <person name="Wambui J."/>
            <person name="Stevens M.J.A."/>
            <person name="Stephan R."/>
        </authorList>
    </citation>
    <scope>NUCLEOTIDE SEQUENCE</scope>
    <source>
        <strain evidence="3">CF009</strain>
    </source>
</reference>
<gene>
    <name evidence="3" type="ORF">LL038_17285</name>
</gene>
<dbReference type="PROSITE" id="PS00211">
    <property type="entry name" value="ABC_TRANSPORTER_1"/>
    <property type="match status" value="1"/>
</dbReference>
<dbReference type="GO" id="GO:0016887">
    <property type="term" value="F:ATP hydrolysis activity"/>
    <property type="evidence" value="ECO:0007669"/>
    <property type="project" value="InterPro"/>
</dbReference>
<keyword evidence="3" id="KW-0067">ATP-binding</keyword>
<dbReference type="AlphaFoldDB" id="A0AA47I6F0"/>
<dbReference type="Proteomes" id="UP001164733">
    <property type="component" value="Chromosome"/>
</dbReference>
<keyword evidence="1" id="KW-0813">Transport</keyword>
<dbReference type="InterPro" id="IPR015854">
    <property type="entry name" value="ABC_transpr_LolD-like"/>
</dbReference>
<proteinExistence type="predicted"/>
<evidence type="ECO:0000259" key="2">
    <source>
        <dbReference type="PROSITE" id="PS50893"/>
    </source>
</evidence>
<dbReference type="SMART" id="SM00382">
    <property type="entry name" value="AAA"/>
    <property type="match status" value="1"/>
</dbReference>
<dbReference type="PANTHER" id="PTHR24220:SF86">
    <property type="entry name" value="ABC TRANSPORTER ABCH.1"/>
    <property type="match status" value="1"/>
</dbReference>
<dbReference type="InterPro" id="IPR003593">
    <property type="entry name" value="AAA+_ATPase"/>
</dbReference>
<dbReference type="EMBL" id="CP086239">
    <property type="protein sequence ID" value="WAG59379.1"/>
    <property type="molecule type" value="Genomic_DNA"/>
</dbReference>
<name>A0AA47I6F0_9CLOT</name>
<dbReference type="GeneID" id="83591127"/>
<evidence type="ECO:0000313" key="4">
    <source>
        <dbReference type="Proteomes" id="UP001164733"/>
    </source>
</evidence>
<organism evidence="3 4">
    <name type="scientific">Clostridium estertheticum</name>
    <dbReference type="NCBI Taxonomy" id="238834"/>
    <lineage>
        <taxon>Bacteria</taxon>
        <taxon>Bacillati</taxon>
        <taxon>Bacillota</taxon>
        <taxon>Clostridia</taxon>
        <taxon>Eubacteriales</taxon>
        <taxon>Clostridiaceae</taxon>
        <taxon>Clostridium</taxon>
    </lineage>
</organism>
<sequence length="253" mass="28096">MKKILLSAVDVCKSFKIGKNHVDVLNNVSVDFYEGDFTIIMGASGAGKSTLLYALSGMDKISKGKVIYKEKEISSLSEKQIANLRSHDFGFVFQQTHLVSNLTLFENVAVAGYLGKERSTKETCTRTEELFKQMNVGNEKDRIPSEVSGGEAQRATVARAIINEPGIVFADEPTGALNKNNTQEVLNILSKLNNSGQSIIMVTHDIRAALRGNRLLYLEDGKIVDEKEMPSYEQSDGKDREVQLNNWLASMKW</sequence>
<dbReference type="RefSeq" id="WP_216125039.1">
    <property type="nucleotide sequence ID" value="NZ_CP077615.1"/>
</dbReference>
<evidence type="ECO:0000313" key="3">
    <source>
        <dbReference type="EMBL" id="WAG59379.1"/>
    </source>
</evidence>
<evidence type="ECO:0000256" key="1">
    <source>
        <dbReference type="ARBA" id="ARBA00022448"/>
    </source>
</evidence>
<dbReference type="GO" id="GO:0005524">
    <property type="term" value="F:ATP binding"/>
    <property type="evidence" value="ECO:0007669"/>
    <property type="project" value="UniProtKB-KW"/>
</dbReference>
<dbReference type="Pfam" id="PF00005">
    <property type="entry name" value="ABC_tran"/>
    <property type="match status" value="1"/>
</dbReference>
<dbReference type="InterPro" id="IPR003439">
    <property type="entry name" value="ABC_transporter-like_ATP-bd"/>
</dbReference>
<protein>
    <submittedName>
        <fullName evidence="3">ABC transporter ATP-binding protein</fullName>
    </submittedName>
</protein>
<dbReference type="PROSITE" id="PS50893">
    <property type="entry name" value="ABC_TRANSPORTER_2"/>
    <property type="match status" value="1"/>
</dbReference>
<dbReference type="InterPro" id="IPR017911">
    <property type="entry name" value="MacB-like_ATP-bd"/>
</dbReference>
<dbReference type="PANTHER" id="PTHR24220">
    <property type="entry name" value="IMPORT ATP-BINDING PROTEIN"/>
    <property type="match status" value="1"/>
</dbReference>
<dbReference type="InterPro" id="IPR017871">
    <property type="entry name" value="ABC_transporter-like_CS"/>
</dbReference>
<dbReference type="GO" id="GO:0022857">
    <property type="term" value="F:transmembrane transporter activity"/>
    <property type="evidence" value="ECO:0007669"/>
    <property type="project" value="TreeGrafter"/>
</dbReference>
<accession>A0AA47I6F0</accession>
<keyword evidence="3" id="KW-0547">Nucleotide-binding</keyword>
<dbReference type="CDD" id="cd03255">
    <property type="entry name" value="ABC_MJ0796_LolCDE_FtsE"/>
    <property type="match status" value="1"/>
</dbReference>
<feature type="domain" description="ABC transporter" evidence="2">
    <location>
        <begin position="6"/>
        <end position="245"/>
    </location>
</feature>